<feature type="coiled-coil region" evidence="1">
    <location>
        <begin position="29"/>
        <end position="77"/>
    </location>
</feature>
<sequence length="116" mass="13416">MEAARKELFIAAGERHSNSMFEEHEKIEKVSIRQSLSKVKEEIENLRRKEKDLEVLLEATEKEIEEAKLGVSTSEKDFDACNNADLLNDDDLADLEQKERLEAMCQDLINYKLCLD</sequence>
<accession>A0ABS8RX55</accession>
<dbReference type="EMBL" id="JACEIK010000163">
    <property type="protein sequence ID" value="MCD7451341.1"/>
    <property type="molecule type" value="Genomic_DNA"/>
</dbReference>
<organism evidence="2 3">
    <name type="scientific">Datura stramonium</name>
    <name type="common">Jimsonweed</name>
    <name type="synonym">Common thornapple</name>
    <dbReference type="NCBI Taxonomy" id="4076"/>
    <lineage>
        <taxon>Eukaryota</taxon>
        <taxon>Viridiplantae</taxon>
        <taxon>Streptophyta</taxon>
        <taxon>Embryophyta</taxon>
        <taxon>Tracheophyta</taxon>
        <taxon>Spermatophyta</taxon>
        <taxon>Magnoliopsida</taxon>
        <taxon>eudicotyledons</taxon>
        <taxon>Gunneridae</taxon>
        <taxon>Pentapetalae</taxon>
        <taxon>asterids</taxon>
        <taxon>lamiids</taxon>
        <taxon>Solanales</taxon>
        <taxon>Solanaceae</taxon>
        <taxon>Solanoideae</taxon>
        <taxon>Datureae</taxon>
        <taxon>Datura</taxon>
    </lineage>
</organism>
<gene>
    <name evidence="2" type="ORF">HAX54_011125</name>
</gene>
<keyword evidence="3" id="KW-1185">Reference proteome</keyword>
<protein>
    <submittedName>
        <fullName evidence="2">Uncharacterized protein</fullName>
    </submittedName>
</protein>
<keyword evidence="1" id="KW-0175">Coiled coil</keyword>
<proteinExistence type="predicted"/>
<evidence type="ECO:0000313" key="2">
    <source>
        <dbReference type="EMBL" id="MCD7451341.1"/>
    </source>
</evidence>
<name>A0ABS8RX55_DATST</name>
<comment type="caution">
    <text evidence="2">The sequence shown here is derived from an EMBL/GenBank/DDBJ whole genome shotgun (WGS) entry which is preliminary data.</text>
</comment>
<reference evidence="2 3" key="1">
    <citation type="journal article" date="2021" name="BMC Genomics">
        <title>Datura genome reveals duplications of psychoactive alkaloid biosynthetic genes and high mutation rate following tissue culture.</title>
        <authorList>
            <person name="Rajewski A."/>
            <person name="Carter-House D."/>
            <person name="Stajich J."/>
            <person name="Litt A."/>
        </authorList>
    </citation>
    <scope>NUCLEOTIDE SEQUENCE [LARGE SCALE GENOMIC DNA]</scope>
    <source>
        <strain evidence="2">AR-01</strain>
    </source>
</reference>
<dbReference type="Proteomes" id="UP000823775">
    <property type="component" value="Unassembled WGS sequence"/>
</dbReference>
<evidence type="ECO:0000256" key="1">
    <source>
        <dbReference type="SAM" id="Coils"/>
    </source>
</evidence>
<evidence type="ECO:0000313" key="3">
    <source>
        <dbReference type="Proteomes" id="UP000823775"/>
    </source>
</evidence>